<dbReference type="AlphaFoldDB" id="A0A4Y2FVJ8"/>
<accession>A0A4Y2FVJ8</accession>
<evidence type="ECO:0000313" key="2">
    <source>
        <dbReference type="Proteomes" id="UP000499080"/>
    </source>
</evidence>
<dbReference type="Proteomes" id="UP000499080">
    <property type="component" value="Unassembled WGS sequence"/>
</dbReference>
<gene>
    <name evidence="1" type="ORF">AVEN_54385_1</name>
</gene>
<sequence length="99" mass="11382">MSSATEASQEGRIRTISFARHQLKIKQPSRSAAFLWFEGREGLQTRSCQTAGRPSTRDKALERLISPKYTGQIDSFFYIRPPCRKESEIRPCFSSFHLL</sequence>
<dbReference type="EMBL" id="BGPR01001096">
    <property type="protein sequence ID" value="GBM45323.1"/>
    <property type="molecule type" value="Genomic_DNA"/>
</dbReference>
<evidence type="ECO:0000313" key="1">
    <source>
        <dbReference type="EMBL" id="GBM45323.1"/>
    </source>
</evidence>
<comment type="caution">
    <text evidence="1">The sequence shown here is derived from an EMBL/GenBank/DDBJ whole genome shotgun (WGS) entry which is preliminary data.</text>
</comment>
<proteinExistence type="predicted"/>
<reference evidence="1 2" key="1">
    <citation type="journal article" date="2019" name="Sci. Rep.">
        <title>Orb-weaving spider Araneus ventricosus genome elucidates the spidroin gene catalogue.</title>
        <authorList>
            <person name="Kono N."/>
            <person name="Nakamura H."/>
            <person name="Ohtoshi R."/>
            <person name="Moran D.A.P."/>
            <person name="Shinohara A."/>
            <person name="Yoshida Y."/>
            <person name="Fujiwara M."/>
            <person name="Mori M."/>
            <person name="Tomita M."/>
            <person name="Arakawa K."/>
        </authorList>
    </citation>
    <scope>NUCLEOTIDE SEQUENCE [LARGE SCALE GENOMIC DNA]</scope>
</reference>
<keyword evidence="2" id="KW-1185">Reference proteome</keyword>
<organism evidence="1 2">
    <name type="scientific">Araneus ventricosus</name>
    <name type="common">Orbweaver spider</name>
    <name type="synonym">Epeira ventricosa</name>
    <dbReference type="NCBI Taxonomy" id="182803"/>
    <lineage>
        <taxon>Eukaryota</taxon>
        <taxon>Metazoa</taxon>
        <taxon>Ecdysozoa</taxon>
        <taxon>Arthropoda</taxon>
        <taxon>Chelicerata</taxon>
        <taxon>Arachnida</taxon>
        <taxon>Araneae</taxon>
        <taxon>Araneomorphae</taxon>
        <taxon>Entelegynae</taxon>
        <taxon>Araneoidea</taxon>
        <taxon>Araneidae</taxon>
        <taxon>Araneus</taxon>
    </lineage>
</organism>
<protein>
    <submittedName>
        <fullName evidence="1">Uncharacterized protein</fullName>
    </submittedName>
</protein>
<name>A0A4Y2FVJ8_ARAVE</name>